<reference evidence="2" key="1">
    <citation type="journal article" date="2024" name="Front. Bioeng. Biotechnol.">
        <title>Genome-scale model development and genomic sequencing of the oleaginous clade Lipomyces.</title>
        <authorList>
            <person name="Czajka J.J."/>
            <person name="Han Y."/>
            <person name="Kim J."/>
            <person name="Mondo S.J."/>
            <person name="Hofstad B.A."/>
            <person name="Robles A."/>
            <person name="Haridas S."/>
            <person name="Riley R."/>
            <person name="LaButti K."/>
            <person name="Pangilinan J."/>
            <person name="Andreopoulos W."/>
            <person name="Lipzen A."/>
            <person name="Yan J."/>
            <person name="Wang M."/>
            <person name="Ng V."/>
            <person name="Grigoriev I.V."/>
            <person name="Spatafora J.W."/>
            <person name="Magnuson J.K."/>
            <person name="Baker S.E."/>
            <person name="Pomraning K.R."/>
        </authorList>
    </citation>
    <scope>NUCLEOTIDE SEQUENCE [LARGE SCALE GENOMIC DNA]</scope>
    <source>
        <strain evidence="2">CBS 10300</strain>
    </source>
</reference>
<comment type="caution">
    <text evidence="1">The sequence shown here is derived from an EMBL/GenBank/DDBJ whole genome shotgun (WGS) entry which is preliminary data.</text>
</comment>
<gene>
    <name evidence="1" type="ORF">V1517DRAFT_325012</name>
</gene>
<evidence type="ECO:0000313" key="2">
    <source>
        <dbReference type="Proteomes" id="UP001489719"/>
    </source>
</evidence>
<name>A0ACC3TLY2_9ASCO</name>
<protein>
    <submittedName>
        <fullName evidence="1">Uncharacterized protein</fullName>
    </submittedName>
</protein>
<organism evidence="1 2">
    <name type="scientific">Lipomyces orientalis</name>
    <dbReference type="NCBI Taxonomy" id="1233043"/>
    <lineage>
        <taxon>Eukaryota</taxon>
        <taxon>Fungi</taxon>
        <taxon>Dikarya</taxon>
        <taxon>Ascomycota</taxon>
        <taxon>Saccharomycotina</taxon>
        <taxon>Lipomycetes</taxon>
        <taxon>Lipomycetales</taxon>
        <taxon>Lipomycetaceae</taxon>
        <taxon>Lipomyces</taxon>
    </lineage>
</organism>
<keyword evidence="2" id="KW-1185">Reference proteome</keyword>
<proteinExistence type="predicted"/>
<accession>A0ACC3TLY2</accession>
<dbReference type="Proteomes" id="UP001489719">
    <property type="component" value="Unassembled WGS sequence"/>
</dbReference>
<sequence length="93" mass="10185">MSVYVSKTPNACLVLSSLVEALLVLHPNGRRCIYIDTPASPLTPFGCVSCQAVPLDDIKRWNLYDFGDGLRAICPGDRPPPCRVWPLFAPPTT</sequence>
<evidence type="ECO:0000313" key="1">
    <source>
        <dbReference type="EMBL" id="KAK9321907.1"/>
    </source>
</evidence>
<dbReference type="EMBL" id="MU970087">
    <property type="protein sequence ID" value="KAK9321907.1"/>
    <property type="molecule type" value="Genomic_DNA"/>
</dbReference>